<dbReference type="Proteomes" id="UP000610862">
    <property type="component" value="Unassembled WGS sequence"/>
</dbReference>
<keyword evidence="2" id="KW-0238">DNA-binding</keyword>
<dbReference type="InterPro" id="IPR036390">
    <property type="entry name" value="WH_DNA-bd_sf"/>
</dbReference>
<dbReference type="RefSeq" id="WP_187524861.1">
    <property type="nucleotide sequence ID" value="NZ_JACRTA010000001.1"/>
</dbReference>
<evidence type="ECO:0000259" key="4">
    <source>
        <dbReference type="PROSITE" id="PS50949"/>
    </source>
</evidence>
<proteinExistence type="predicted"/>
<organism evidence="5 6">
    <name type="scientific">Lentihominibacter hominis</name>
    <dbReference type="NCBI Taxonomy" id="2763645"/>
    <lineage>
        <taxon>Bacteria</taxon>
        <taxon>Bacillati</taxon>
        <taxon>Bacillota</taxon>
        <taxon>Clostridia</taxon>
        <taxon>Peptostreptococcales</taxon>
        <taxon>Anaerovoracaceae</taxon>
        <taxon>Lentihominibacter</taxon>
    </lineage>
</organism>
<dbReference type="InterPro" id="IPR008920">
    <property type="entry name" value="TF_FadR/GntR_C"/>
</dbReference>
<gene>
    <name evidence="5" type="ORF">H8692_01730</name>
</gene>
<sequence>MQHEKLAGEASLAEEVTEILRARIINGEYPMGEKLIESKIAKDLKVSRTPVRDAFKQLSKEQLVEYIPNKGCFAKGFTMRDMSDIYAVRSSVEQLAVTWAVENAGSEDLARLWDHLVLMSFYTENNFYEKLLKANEDFHNMIYLMTKSRFIVQVLKSYQDYVHIARKNTLKKEADLPAIYAEHEKIYKALEARDTERAVEAVRIHLENSRTRAEERWIEIQKK</sequence>
<dbReference type="InterPro" id="IPR000524">
    <property type="entry name" value="Tscrpt_reg_HTH_GntR"/>
</dbReference>
<dbReference type="EMBL" id="JACRTA010000001">
    <property type="protein sequence ID" value="MBC8567479.1"/>
    <property type="molecule type" value="Genomic_DNA"/>
</dbReference>
<dbReference type="PANTHER" id="PTHR43537">
    <property type="entry name" value="TRANSCRIPTIONAL REGULATOR, GNTR FAMILY"/>
    <property type="match status" value="1"/>
</dbReference>
<dbReference type="SMART" id="SM00895">
    <property type="entry name" value="FCD"/>
    <property type="match status" value="1"/>
</dbReference>
<feature type="domain" description="HTH gntR-type" evidence="4">
    <location>
        <begin position="10"/>
        <end position="77"/>
    </location>
</feature>
<dbReference type="SUPFAM" id="SSF46785">
    <property type="entry name" value="Winged helix' DNA-binding domain"/>
    <property type="match status" value="1"/>
</dbReference>
<evidence type="ECO:0000256" key="3">
    <source>
        <dbReference type="ARBA" id="ARBA00023163"/>
    </source>
</evidence>
<keyword evidence="6" id="KW-1185">Reference proteome</keyword>
<dbReference type="Pfam" id="PF00392">
    <property type="entry name" value="GntR"/>
    <property type="match status" value="1"/>
</dbReference>
<dbReference type="GO" id="GO:0003677">
    <property type="term" value="F:DNA binding"/>
    <property type="evidence" value="ECO:0007669"/>
    <property type="project" value="UniProtKB-KW"/>
</dbReference>
<keyword evidence="3" id="KW-0804">Transcription</keyword>
<dbReference type="PROSITE" id="PS50949">
    <property type="entry name" value="HTH_GNTR"/>
    <property type="match status" value="1"/>
</dbReference>
<dbReference type="Pfam" id="PF07729">
    <property type="entry name" value="FCD"/>
    <property type="match status" value="1"/>
</dbReference>
<protein>
    <submittedName>
        <fullName evidence="5">GntR family transcriptional regulator</fullName>
    </submittedName>
</protein>
<dbReference type="Gene3D" id="1.20.120.530">
    <property type="entry name" value="GntR ligand-binding domain-like"/>
    <property type="match status" value="1"/>
</dbReference>
<dbReference type="SUPFAM" id="SSF48008">
    <property type="entry name" value="GntR ligand-binding domain-like"/>
    <property type="match status" value="1"/>
</dbReference>
<evidence type="ECO:0000256" key="2">
    <source>
        <dbReference type="ARBA" id="ARBA00023125"/>
    </source>
</evidence>
<dbReference type="CDD" id="cd07377">
    <property type="entry name" value="WHTH_GntR"/>
    <property type="match status" value="1"/>
</dbReference>
<dbReference type="Gene3D" id="1.10.10.10">
    <property type="entry name" value="Winged helix-like DNA-binding domain superfamily/Winged helix DNA-binding domain"/>
    <property type="match status" value="1"/>
</dbReference>
<dbReference type="InterPro" id="IPR036388">
    <property type="entry name" value="WH-like_DNA-bd_sf"/>
</dbReference>
<dbReference type="PANTHER" id="PTHR43537:SF5">
    <property type="entry name" value="UXU OPERON TRANSCRIPTIONAL REGULATOR"/>
    <property type="match status" value="1"/>
</dbReference>
<dbReference type="SMART" id="SM00345">
    <property type="entry name" value="HTH_GNTR"/>
    <property type="match status" value="1"/>
</dbReference>
<dbReference type="GO" id="GO:0003700">
    <property type="term" value="F:DNA-binding transcription factor activity"/>
    <property type="evidence" value="ECO:0007669"/>
    <property type="project" value="InterPro"/>
</dbReference>
<comment type="caution">
    <text evidence="5">The sequence shown here is derived from an EMBL/GenBank/DDBJ whole genome shotgun (WGS) entry which is preliminary data.</text>
</comment>
<name>A0A926I466_9FIRM</name>
<evidence type="ECO:0000313" key="6">
    <source>
        <dbReference type="Proteomes" id="UP000610862"/>
    </source>
</evidence>
<keyword evidence="1" id="KW-0805">Transcription regulation</keyword>
<evidence type="ECO:0000313" key="5">
    <source>
        <dbReference type="EMBL" id="MBC8567479.1"/>
    </source>
</evidence>
<dbReference type="AlphaFoldDB" id="A0A926I466"/>
<accession>A0A926I466</accession>
<reference evidence="5" key="1">
    <citation type="submission" date="2020-08" db="EMBL/GenBank/DDBJ databases">
        <title>Genome public.</title>
        <authorList>
            <person name="Liu C."/>
            <person name="Sun Q."/>
        </authorList>
    </citation>
    <scope>NUCLEOTIDE SEQUENCE</scope>
    <source>
        <strain evidence="5">NSJ-24</strain>
    </source>
</reference>
<dbReference type="InterPro" id="IPR011711">
    <property type="entry name" value="GntR_C"/>
</dbReference>
<evidence type="ECO:0000256" key="1">
    <source>
        <dbReference type="ARBA" id="ARBA00023015"/>
    </source>
</evidence>